<feature type="domain" description="Arf-GAP" evidence="1">
    <location>
        <begin position="1"/>
        <end position="58"/>
    </location>
</feature>
<name>A0AAP0F8L8_9MAGN</name>
<dbReference type="InterPro" id="IPR044820">
    <property type="entry name" value="AGD14-like"/>
</dbReference>
<evidence type="ECO:0000259" key="1">
    <source>
        <dbReference type="Pfam" id="PF01412"/>
    </source>
</evidence>
<comment type="caution">
    <text evidence="2">The sequence shown here is derived from an EMBL/GenBank/DDBJ whole genome shotgun (WGS) entry which is preliminary data.</text>
</comment>
<dbReference type="InterPro" id="IPR038508">
    <property type="entry name" value="ArfGAP_dom_sf"/>
</dbReference>
<gene>
    <name evidence="2" type="ORF">Syun_023222</name>
</gene>
<sequence length="77" mass="8921">MAKFTSQKVSALQGGGNERAREIYFKEWDPHRQTAPDSSNVDRLRDFIKHVYVDRRYTGDRMHCVLGVVSLLKNLIV</sequence>
<keyword evidence="3" id="KW-1185">Reference proteome</keyword>
<reference evidence="2 3" key="1">
    <citation type="submission" date="2024-01" db="EMBL/GenBank/DDBJ databases">
        <title>Genome assemblies of Stephania.</title>
        <authorList>
            <person name="Yang L."/>
        </authorList>
    </citation>
    <scope>NUCLEOTIDE SEQUENCE [LARGE SCALE GENOMIC DNA]</scope>
    <source>
        <strain evidence="2">YNDBR</strain>
        <tissue evidence="2">Leaf</tissue>
    </source>
</reference>
<protein>
    <recommendedName>
        <fullName evidence="1">Arf-GAP domain-containing protein</fullName>
    </recommendedName>
</protein>
<dbReference type="AlphaFoldDB" id="A0AAP0F8L8"/>
<evidence type="ECO:0000313" key="3">
    <source>
        <dbReference type="Proteomes" id="UP001420932"/>
    </source>
</evidence>
<dbReference type="Gene3D" id="1.10.220.150">
    <property type="entry name" value="Arf GTPase activating protein"/>
    <property type="match status" value="1"/>
</dbReference>
<dbReference type="Proteomes" id="UP001420932">
    <property type="component" value="Unassembled WGS sequence"/>
</dbReference>
<organism evidence="2 3">
    <name type="scientific">Stephania yunnanensis</name>
    <dbReference type="NCBI Taxonomy" id="152371"/>
    <lineage>
        <taxon>Eukaryota</taxon>
        <taxon>Viridiplantae</taxon>
        <taxon>Streptophyta</taxon>
        <taxon>Embryophyta</taxon>
        <taxon>Tracheophyta</taxon>
        <taxon>Spermatophyta</taxon>
        <taxon>Magnoliopsida</taxon>
        <taxon>Ranunculales</taxon>
        <taxon>Menispermaceae</taxon>
        <taxon>Menispermoideae</taxon>
        <taxon>Cissampelideae</taxon>
        <taxon>Stephania</taxon>
    </lineage>
</organism>
<dbReference type="InterPro" id="IPR037278">
    <property type="entry name" value="ARFGAP/RecO"/>
</dbReference>
<proteinExistence type="predicted"/>
<evidence type="ECO:0000313" key="2">
    <source>
        <dbReference type="EMBL" id="KAK9107211.1"/>
    </source>
</evidence>
<dbReference type="Pfam" id="PF01412">
    <property type="entry name" value="ArfGap"/>
    <property type="match status" value="1"/>
</dbReference>
<dbReference type="SUPFAM" id="SSF57863">
    <property type="entry name" value="ArfGap/RecO-like zinc finger"/>
    <property type="match status" value="1"/>
</dbReference>
<accession>A0AAP0F8L8</accession>
<dbReference type="GO" id="GO:0005096">
    <property type="term" value="F:GTPase activator activity"/>
    <property type="evidence" value="ECO:0007669"/>
    <property type="project" value="InterPro"/>
</dbReference>
<dbReference type="InterPro" id="IPR001164">
    <property type="entry name" value="ArfGAP_dom"/>
</dbReference>
<dbReference type="EMBL" id="JBBNAF010000010">
    <property type="protein sequence ID" value="KAK9107211.1"/>
    <property type="molecule type" value="Genomic_DNA"/>
</dbReference>
<dbReference type="PANTHER" id="PTHR46085">
    <property type="entry name" value="ARFGAP/RECO-RELATED"/>
    <property type="match status" value="1"/>
</dbReference>
<dbReference type="PANTHER" id="PTHR46085:SF3">
    <property type="entry name" value="ARF GTPASE ACTIVATING PROTEIN"/>
    <property type="match status" value="1"/>
</dbReference>